<dbReference type="PANTHER" id="PTHR12526">
    <property type="entry name" value="GLYCOSYLTRANSFERASE"/>
    <property type="match status" value="1"/>
</dbReference>
<dbReference type="InterPro" id="IPR028098">
    <property type="entry name" value="Glyco_trans_4-like_N"/>
</dbReference>
<reference evidence="4 6" key="1">
    <citation type="submission" date="2015-10" db="EMBL/GenBank/DDBJ databases">
        <title>Draft genome sequence of Salegentibacter salinarum KCTC 12975.</title>
        <authorList>
            <person name="Lin W."/>
            <person name="Zheng Q."/>
        </authorList>
    </citation>
    <scope>NUCLEOTIDE SEQUENCE [LARGE SCALE GENOMIC DNA]</scope>
    <source>
        <strain evidence="4 6">KCTC 12974</strain>
    </source>
</reference>
<dbReference type="EMBL" id="MJBR01000001">
    <property type="protein sequence ID" value="OEY73944.1"/>
    <property type="molecule type" value="Genomic_DNA"/>
</dbReference>
<dbReference type="Pfam" id="PF00534">
    <property type="entry name" value="Glycos_transf_1"/>
    <property type="match status" value="1"/>
</dbReference>
<dbReference type="RefSeq" id="WP_070052494.1">
    <property type="nucleotide sequence ID" value="NZ_FVZF01000001.1"/>
</dbReference>
<dbReference type="Proteomes" id="UP000176009">
    <property type="component" value="Unassembled WGS sequence"/>
</dbReference>
<dbReference type="OrthoDB" id="9811239at2"/>
<protein>
    <recommendedName>
        <fullName evidence="7">Glycosyl transferase family 1 domain-containing protein</fullName>
    </recommendedName>
</protein>
<comment type="caution">
    <text evidence="4">The sequence shown here is derived from an EMBL/GenBank/DDBJ whole genome shotgun (WGS) entry which is preliminary data.</text>
</comment>
<evidence type="ECO:0000313" key="4">
    <source>
        <dbReference type="EMBL" id="PKD22144.1"/>
    </source>
</evidence>
<accession>A0A2N0U574</accession>
<keyword evidence="5" id="KW-1185">Reference proteome</keyword>
<evidence type="ECO:0008006" key="7">
    <source>
        <dbReference type="Google" id="ProtNLM"/>
    </source>
</evidence>
<dbReference type="EMBL" id="LKTR01000001">
    <property type="protein sequence ID" value="PKD22144.1"/>
    <property type="molecule type" value="Genomic_DNA"/>
</dbReference>
<reference evidence="3 5" key="2">
    <citation type="submission" date="2016-09" db="EMBL/GenBank/DDBJ databases">
        <title>Genome Sequence of Salegentibacter salarius,Isolated from a Marine Solar Saltern of the Yellow Sea in South Korea.</title>
        <authorList>
            <person name="Zheng Q."/>
            <person name="Liu Y."/>
        </authorList>
    </citation>
    <scope>NUCLEOTIDE SEQUENCE [LARGE SCALE GENOMIC DNA]</scope>
    <source>
        <strain evidence="3 5">KCTC 12974</strain>
    </source>
</reference>
<evidence type="ECO:0000313" key="3">
    <source>
        <dbReference type="EMBL" id="OEY73944.1"/>
    </source>
</evidence>
<evidence type="ECO:0000313" key="5">
    <source>
        <dbReference type="Proteomes" id="UP000176009"/>
    </source>
</evidence>
<sequence length="369" mass="42253">MKILFVIDSLGGGGAERSTQVLCDYLHEHNVDFKIVCLYFYPDGFHQEMIDKGYDIRFLKEKSFLGQTKEIVGIIKEGDYDIVHSILFKSNLRTRFAKLFTKFQHLESLVNTTYSEERKLDKKVNQNLLSLYKVLDKYSAKLFVDHFHSITNTVKKHYIDHLGLNSKKITVVYRGRKPIKLGTVRKKSSPEFILLNVARQDYQKGQIFLLQAMNELKAQNEKNIKLIILGVEGSVTSTLKDYVKQKELQNMVNFAGFSNNVEKYFSEADVFTFSSLFEGLGGALIEAQSAGLPIIANDLEVLREVAVDNKNAIFVDIKDSSSVAQAILKLKNSSLLRSEFSQNSFENYDEKFREEVSNRGMLKLYKELC</sequence>
<dbReference type="AlphaFoldDB" id="A0A2N0U574"/>
<dbReference type="CDD" id="cd03801">
    <property type="entry name" value="GT4_PimA-like"/>
    <property type="match status" value="1"/>
</dbReference>
<dbReference type="InterPro" id="IPR001296">
    <property type="entry name" value="Glyco_trans_1"/>
</dbReference>
<dbReference type="GO" id="GO:0016757">
    <property type="term" value="F:glycosyltransferase activity"/>
    <property type="evidence" value="ECO:0007669"/>
    <property type="project" value="InterPro"/>
</dbReference>
<name>A0A2N0U574_9FLAO</name>
<feature type="domain" description="Glycosyl transferase family 1" evidence="1">
    <location>
        <begin position="187"/>
        <end position="344"/>
    </location>
</feature>
<evidence type="ECO:0000259" key="1">
    <source>
        <dbReference type="Pfam" id="PF00534"/>
    </source>
</evidence>
<evidence type="ECO:0000259" key="2">
    <source>
        <dbReference type="Pfam" id="PF13439"/>
    </source>
</evidence>
<dbReference type="SUPFAM" id="SSF53756">
    <property type="entry name" value="UDP-Glycosyltransferase/glycogen phosphorylase"/>
    <property type="match status" value="1"/>
</dbReference>
<evidence type="ECO:0000313" key="6">
    <source>
        <dbReference type="Proteomes" id="UP000232533"/>
    </source>
</evidence>
<proteinExistence type="predicted"/>
<dbReference type="Proteomes" id="UP000232533">
    <property type="component" value="Unassembled WGS sequence"/>
</dbReference>
<dbReference type="Pfam" id="PF13439">
    <property type="entry name" value="Glyco_transf_4"/>
    <property type="match status" value="1"/>
</dbReference>
<gene>
    <name evidence="4" type="ORF">APR40_00525</name>
    <name evidence="3" type="ORF">BHS39_00525</name>
</gene>
<organism evidence="4 6">
    <name type="scientific">Salegentibacter salarius</name>
    <dbReference type="NCBI Taxonomy" id="435906"/>
    <lineage>
        <taxon>Bacteria</taxon>
        <taxon>Pseudomonadati</taxon>
        <taxon>Bacteroidota</taxon>
        <taxon>Flavobacteriia</taxon>
        <taxon>Flavobacteriales</taxon>
        <taxon>Flavobacteriaceae</taxon>
        <taxon>Salegentibacter</taxon>
    </lineage>
</organism>
<feature type="domain" description="Glycosyltransferase subfamily 4-like N-terminal" evidence="2">
    <location>
        <begin position="13"/>
        <end position="175"/>
    </location>
</feature>
<dbReference type="Gene3D" id="3.40.50.2000">
    <property type="entry name" value="Glycogen Phosphorylase B"/>
    <property type="match status" value="2"/>
</dbReference>